<gene>
    <name evidence="2" type="ORF">K8F61_14435</name>
</gene>
<keyword evidence="3" id="KW-1185">Reference proteome</keyword>
<dbReference type="InterPro" id="IPR050834">
    <property type="entry name" value="Glycosyltransf_2"/>
</dbReference>
<feature type="domain" description="Glycosyltransferase 2-like" evidence="1">
    <location>
        <begin position="2"/>
        <end position="156"/>
    </location>
</feature>
<dbReference type="Proteomes" id="UP001199642">
    <property type="component" value="Chromosome"/>
</dbReference>
<dbReference type="RefSeq" id="WP_067244969.1">
    <property type="nucleotide sequence ID" value="NZ_CP082781.1"/>
</dbReference>
<dbReference type="CDD" id="cd00761">
    <property type="entry name" value="Glyco_tranf_GTA_type"/>
    <property type="match status" value="1"/>
</dbReference>
<accession>A0ABY3RPB4</accession>
<organism evidence="2 3">
    <name type="scientific">Microbacterium resistens</name>
    <dbReference type="NCBI Taxonomy" id="156977"/>
    <lineage>
        <taxon>Bacteria</taxon>
        <taxon>Bacillati</taxon>
        <taxon>Actinomycetota</taxon>
        <taxon>Actinomycetes</taxon>
        <taxon>Micrococcales</taxon>
        <taxon>Microbacteriaceae</taxon>
        <taxon>Microbacterium</taxon>
    </lineage>
</organism>
<reference evidence="2 3" key="1">
    <citation type="submission" date="2023-01" db="EMBL/GenBank/DDBJ databases">
        <title>Characterization of estradiol degrading bacteria Microbacterium sp. MZT7 and reveal degrading genes through genome analysis.</title>
        <authorList>
            <person name="Hao P."/>
            <person name="Gao Y."/>
        </authorList>
    </citation>
    <scope>NUCLEOTIDE SEQUENCE [LARGE SCALE GENOMIC DNA]</scope>
    <source>
        <strain evidence="2 3">MZT7</strain>
    </source>
</reference>
<evidence type="ECO:0000313" key="2">
    <source>
        <dbReference type="EMBL" id="UGS25839.1"/>
    </source>
</evidence>
<evidence type="ECO:0000313" key="3">
    <source>
        <dbReference type="Proteomes" id="UP001199642"/>
    </source>
</evidence>
<name>A0ABY3RPB4_9MICO</name>
<proteinExistence type="predicted"/>
<evidence type="ECO:0000259" key="1">
    <source>
        <dbReference type="Pfam" id="PF00535"/>
    </source>
</evidence>
<dbReference type="EMBL" id="CP082781">
    <property type="protein sequence ID" value="UGS25839.1"/>
    <property type="molecule type" value="Genomic_DNA"/>
</dbReference>
<dbReference type="PANTHER" id="PTHR43685:SF14">
    <property type="entry name" value="GLYCOSYLTRANSFERASE 2-LIKE DOMAIN-CONTAINING PROTEIN"/>
    <property type="match status" value="1"/>
</dbReference>
<dbReference type="InterPro" id="IPR001173">
    <property type="entry name" value="Glyco_trans_2-like"/>
</dbReference>
<dbReference type="PANTHER" id="PTHR43685">
    <property type="entry name" value="GLYCOSYLTRANSFERASE"/>
    <property type="match status" value="1"/>
</dbReference>
<protein>
    <submittedName>
        <fullName evidence="2">Glycosyltransferase family 2 protein</fullName>
    </submittedName>
</protein>
<dbReference type="InterPro" id="IPR029044">
    <property type="entry name" value="Nucleotide-diphossugar_trans"/>
</dbReference>
<dbReference type="Pfam" id="PF00535">
    <property type="entry name" value="Glycos_transf_2"/>
    <property type="match status" value="1"/>
</dbReference>
<sequence length="243" mass="26338">MSVVIPVRDDARMLDACLQALAAQSRRADEVVVVDNASSDDGAAVARRHGAQVVAEPVVGIPRAAATGYDAATGDVIARLDADSVPGPGWLAALERAFEGDPPPDFVTGGARFYGASAAVRWAGRHLYIGGMYGVLTPYLGHPPLYGSNMAMRAEAWRTLSAEVHRDDPGIHDDLDLSFHIRPDMTVRYLPDLIVDVSARPFDGWPSLRRRLSRVVPTLRLHPSGARAMRHRRALRAAHAARR</sequence>
<dbReference type="SUPFAM" id="SSF53448">
    <property type="entry name" value="Nucleotide-diphospho-sugar transferases"/>
    <property type="match status" value="1"/>
</dbReference>
<dbReference type="Gene3D" id="3.90.550.10">
    <property type="entry name" value="Spore Coat Polysaccharide Biosynthesis Protein SpsA, Chain A"/>
    <property type="match status" value="1"/>
</dbReference>